<protein>
    <submittedName>
        <fullName evidence="1">Uncharacterized protein</fullName>
    </submittedName>
</protein>
<name>M3FTL6_9ACTN</name>
<dbReference type="Proteomes" id="UP000030760">
    <property type="component" value="Unassembled WGS sequence"/>
</dbReference>
<accession>M3FTL6</accession>
<gene>
    <name evidence="1" type="ORF">SBD_2332</name>
</gene>
<dbReference type="AlphaFoldDB" id="M3FTL6"/>
<reference evidence="2" key="1">
    <citation type="journal article" date="2013" name="Genome Announc.">
        <title>Draft Genome Sequence of Streptomyces bottropensis ATCC 25435, a Bottromycin-Producing Actinomycete.</title>
        <authorList>
            <person name="Zhang H."/>
            <person name="Zhou W."/>
            <person name="Zhuang Y."/>
            <person name="Liang X."/>
            <person name="Liu T."/>
        </authorList>
    </citation>
    <scope>NUCLEOTIDE SEQUENCE [LARGE SCALE GENOMIC DNA]</scope>
    <source>
        <strain evidence="2">ATCC 25435</strain>
    </source>
</reference>
<evidence type="ECO:0000313" key="2">
    <source>
        <dbReference type="Proteomes" id="UP000030760"/>
    </source>
</evidence>
<sequence length="152" mass="16949">MPSRVQEGNCRWAGLKGPKTTLGAPFRTFGHDSYDSGFPYEGDAVESWNFRCDECGSEFVGMNEDDAVHDIDPVVMKTGFGFDAQRRLFTASDEPGTLLVLLSSENRGIFGLLKPPRASFAYAREYGHMTGRKPVYEGQWSKSYNYAVLRSA</sequence>
<organism evidence="1 2">
    <name type="scientific">Streptomyces bottropensis ATCC 25435</name>
    <dbReference type="NCBI Taxonomy" id="1054862"/>
    <lineage>
        <taxon>Bacteria</taxon>
        <taxon>Bacillati</taxon>
        <taxon>Actinomycetota</taxon>
        <taxon>Actinomycetes</taxon>
        <taxon>Kitasatosporales</taxon>
        <taxon>Streptomycetaceae</taxon>
        <taxon>Streptomyces</taxon>
    </lineage>
</organism>
<dbReference type="EMBL" id="KB405065">
    <property type="protein sequence ID" value="EMF56300.1"/>
    <property type="molecule type" value="Genomic_DNA"/>
</dbReference>
<evidence type="ECO:0000313" key="1">
    <source>
        <dbReference type="EMBL" id="EMF56300.1"/>
    </source>
</evidence>
<proteinExistence type="predicted"/>